<reference evidence="2 3" key="1">
    <citation type="submission" date="2023-10" db="EMBL/GenBank/DDBJ databases">
        <title>Draft genome sequence of Xylaria bambusicola isolate GMP-LS, the root and basal stem rot pathogen of sugarcane in Indonesia.</title>
        <authorList>
            <person name="Selvaraj P."/>
            <person name="Muralishankar V."/>
            <person name="Muruganantham S."/>
            <person name="Sp S."/>
            <person name="Haryani S."/>
            <person name="Lau K.J.X."/>
            <person name="Naqvi N.I."/>
        </authorList>
    </citation>
    <scope>NUCLEOTIDE SEQUENCE [LARGE SCALE GENOMIC DNA]</scope>
    <source>
        <strain evidence="2">GMP-LS</strain>
    </source>
</reference>
<evidence type="ECO:0008006" key="4">
    <source>
        <dbReference type="Google" id="ProtNLM"/>
    </source>
</evidence>
<protein>
    <recommendedName>
        <fullName evidence="4">Mucin</fullName>
    </recommendedName>
</protein>
<sequence length="354" mass="39650">MSHSLLASNMDMGSMTTMSKQSSVFDDPSHNVLFDSLSWLDEDDNLNLRLTLDDYQTDLNVSRPTTTTGPPSLFRRRLSVNKLSFSRSPTSSRPGTRGSSAEHAPVTNHCRRKSRAFSLITPKHNPQASVASIDLAATHYQDPEARHKIRAYLASPQKFDEALQYGFPANHPYPIVMPTDAPRKSRMLSRGLFVSNPERSKTFLADDSSSIYSEETSIPDPESPRTPHTPENLNSIKPFPLSSQGSIIQRKFSEGYGQGPNVSREMTLRMTLTRPDLRSHQDESYGSSNGVAPRSSSSQPRPPIRPFRVDSPMLDSDNDVTKESMDQIFADIDRELSSSSEGVVKRFWNRMRRG</sequence>
<keyword evidence="3" id="KW-1185">Reference proteome</keyword>
<dbReference type="EMBL" id="JAWHQM010000008">
    <property type="protein sequence ID" value="KAK5628163.1"/>
    <property type="molecule type" value="Genomic_DNA"/>
</dbReference>
<feature type="compositionally biased region" description="Polar residues" evidence="1">
    <location>
        <begin position="207"/>
        <end position="216"/>
    </location>
</feature>
<proteinExistence type="predicted"/>
<evidence type="ECO:0000313" key="2">
    <source>
        <dbReference type="EMBL" id="KAK5628163.1"/>
    </source>
</evidence>
<feature type="compositionally biased region" description="Polar residues" evidence="1">
    <location>
        <begin position="229"/>
        <end position="240"/>
    </location>
</feature>
<evidence type="ECO:0000313" key="3">
    <source>
        <dbReference type="Proteomes" id="UP001305414"/>
    </source>
</evidence>
<name>A0AAN7Z5S9_9PEZI</name>
<accession>A0AAN7Z5S9</accession>
<comment type="caution">
    <text evidence="2">The sequence shown here is derived from an EMBL/GenBank/DDBJ whole genome shotgun (WGS) entry which is preliminary data.</text>
</comment>
<feature type="region of interest" description="Disordered" evidence="1">
    <location>
        <begin position="84"/>
        <end position="109"/>
    </location>
</feature>
<feature type="region of interest" description="Disordered" evidence="1">
    <location>
        <begin position="205"/>
        <end position="240"/>
    </location>
</feature>
<dbReference type="Proteomes" id="UP001305414">
    <property type="component" value="Unassembled WGS sequence"/>
</dbReference>
<feature type="region of interest" description="Disordered" evidence="1">
    <location>
        <begin position="274"/>
        <end position="319"/>
    </location>
</feature>
<dbReference type="AlphaFoldDB" id="A0AAN7Z5S9"/>
<gene>
    <name evidence="2" type="ORF">RRF57_003878</name>
</gene>
<organism evidence="2 3">
    <name type="scientific">Xylaria bambusicola</name>
    <dbReference type="NCBI Taxonomy" id="326684"/>
    <lineage>
        <taxon>Eukaryota</taxon>
        <taxon>Fungi</taxon>
        <taxon>Dikarya</taxon>
        <taxon>Ascomycota</taxon>
        <taxon>Pezizomycotina</taxon>
        <taxon>Sordariomycetes</taxon>
        <taxon>Xylariomycetidae</taxon>
        <taxon>Xylariales</taxon>
        <taxon>Xylariaceae</taxon>
        <taxon>Xylaria</taxon>
    </lineage>
</organism>
<feature type="compositionally biased region" description="Low complexity" evidence="1">
    <location>
        <begin position="86"/>
        <end position="99"/>
    </location>
</feature>
<evidence type="ECO:0000256" key="1">
    <source>
        <dbReference type="SAM" id="MobiDB-lite"/>
    </source>
</evidence>